<evidence type="ECO:0000256" key="5">
    <source>
        <dbReference type="ARBA" id="ARBA00022568"/>
    </source>
</evidence>
<evidence type="ECO:0000256" key="4">
    <source>
        <dbReference type="ARBA" id="ARBA00022448"/>
    </source>
</evidence>
<evidence type="ECO:0000256" key="8">
    <source>
        <dbReference type="ARBA" id="ARBA00022824"/>
    </source>
</evidence>
<feature type="compositionally biased region" description="Gly residues" evidence="14">
    <location>
        <begin position="205"/>
        <end position="224"/>
    </location>
</feature>
<protein>
    <recommendedName>
        <fullName evidence="3">Store-operated calcium entry-associated regulatory factor</fullName>
    </recommendedName>
    <alternativeName>
        <fullName evidence="13">Transmembrane protein 66</fullName>
    </alternativeName>
</protein>
<dbReference type="EMBL" id="MU253778">
    <property type="protein sequence ID" value="KAG9247218.1"/>
    <property type="molecule type" value="Genomic_DNA"/>
</dbReference>
<evidence type="ECO:0000256" key="15">
    <source>
        <dbReference type="SAM" id="SignalP"/>
    </source>
</evidence>
<evidence type="ECO:0000256" key="14">
    <source>
        <dbReference type="SAM" id="MobiDB-lite"/>
    </source>
</evidence>
<evidence type="ECO:0000256" key="10">
    <source>
        <dbReference type="ARBA" id="ARBA00022989"/>
    </source>
</evidence>
<dbReference type="Proteomes" id="UP000887226">
    <property type="component" value="Unassembled WGS sequence"/>
</dbReference>
<keyword evidence="9" id="KW-0106">Calcium</keyword>
<evidence type="ECO:0000313" key="16">
    <source>
        <dbReference type="EMBL" id="KAG9247218.1"/>
    </source>
</evidence>
<feature type="signal peptide" evidence="15">
    <location>
        <begin position="1"/>
        <end position="19"/>
    </location>
</feature>
<keyword evidence="8" id="KW-0256">Endoplasmic reticulum</keyword>
<dbReference type="GO" id="GO:2001256">
    <property type="term" value="P:regulation of store-operated calcium entry"/>
    <property type="evidence" value="ECO:0007669"/>
    <property type="project" value="InterPro"/>
</dbReference>
<evidence type="ECO:0000256" key="2">
    <source>
        <dbReference type="ARBA" id="ARBA00006833"/>
    </source>
</evidence>
<dbReference type="InterPro" id="IPR009567">
    <property type="entry name" value="SARAF"/>
</dbReference>
<keyword evidence="12" id="KW-0472">Membrane</keyword>
<reference evidence="16" key="1">
    <citation type="journal article" date="2021" name="IMA Fungus">
        <title>Genomic characterization of three marine fungi, including Emericellopsis atlantica sp. nov. with signatures of a generalist lifestyle and marine biomass degradation.</title>
        <authorList>
            <person name="Hagestad O.C."/>
            <person name="Hou L."/>
            <person name="Andersen J.H."/>
            <person name="Hansen E.H."/>
            <person name="Altermark B."/>
            <person name="Li C."/>
            <person name="Kuhnert E."/>
            <person name="Cox R.J."/>
            <person name="Crous P.W."/>
            <person name="Spatafora J.W."/>
            <person name="Lail K."/>
            <person name="Amirebrahimi M."/>
            <person name="Lipzen A."/>
            <person name="Pangilinan J."/>
            <person name="Andreopoulos W."/>
            <person name="Hayes R.D."/>
            <person name="Ng V."/>
            <person name="Grigoriev I.V."/>
            <person name="Jackson S.A."/>
            <person name="Sutton T.D.S."/>
            <person name="Dobson A.D.W."/>
            <person name="Rama T."/>
        </authorList>
    </citation>
    <scope>NUCLEOTIDE SEQUENCE</scope>
    <source>
        <strain evidence="16">TRa3180A</strain>
    </source>
</reference>
<keyword evidence="5" id="KW-0109">Calcium transport</keyword>
<keyword evidence="6 16" id="KW-0812">Transmembrane</keyword>
<evidence type="ECO:0000256" key="1">
    <source>
        <dbReference type="ARBA" id="ARBA00004115"/>
    </source>
</evidence>
<dbReference type="OrthoDB" id="20303at2759"/>
<dbReference type="Pfam" id="PF06682">
    <property type="entry name" value="SARAF"/>
    <property type="match status" value="1"/>
</dbReference>
<keyword evidence="17" id="KW-1185">Reference proteome</keyword>
<proteinExistence type="inferred from homology"/>
<organism evidence="16 17">
    <name type="scientific">Calycina marina</name>
    <dbReference type="NCBI Taxonomy" id="1763456"/>
    <lineage>
        <taxon>Eukaryota</taxon>
        <taxon>Fungi</taxon>
        <taxon>Dikarya</taxon>
        <taxon>Ascomycota</taxon>
        <taxon>Pezizomycotina</taxon>
        <taxon>Leotiomycetes</taxon>
        <taxon>Helotiales</taxon>
        <taxon>Pezizellaceae</taxon>
        <taxon>Calycina</taxon>
    </lineage>
</organism>
<feature type="compositionally biased region" description="Polar residues" evidence="14">
    <location>
        <begin position="318"/>
        <end position="329"/>
    </location>
</feature>
<evidence type="ECO:0000256" key="6">
    <source>
        <dbReference type="ARBA" id="ARBA00022692"/>
    </source>
</evidence>
<evidence type="ECO:0000256" key="9">
    <source>
        <dbReference type="ARBA" id="ARBA00022837"/>
    </source>
</evidence>
<keyword evidence="4" id="KW-0813">Transport</keyword>
<dbReference type="PANTHER" id="PTHR15929">
    <property type="entry name" value="STORE-OPERATED CALCIUM ENTRY-ASSOCIATED REGULATORY FACTOR"/>
    <property type="match status" value="1"/>
</dbReference>
<feature type="region of interest" description="Disordered" evidence="14">
    <location>
        <begin position="265"/>
        <end position="329"/>
    </location>
</feature>
<evidence type="ECO:0000313" key="17">
    <source>
        <dbReference type="Proteomes" id="UP000887226"/>
    </source>
</evidence>
<keyword evidence="10" id="KW-1133">Transmembrane helix</keyword>
<keyword evidence="11" id="KW-0406">Ion transport</keyword>
<accession>A0A9P7Z978</accession>
<feature type="compositionally biased region" description="Low complexity" evidence="14">
    <location>
        <begin position="297"/>
        <end position="311"/>
    </location>
</feature>
<dbReference type="GO" id="GO:0006816">
    <property type="term" value="P:calcium ion transport"/>
    <property type="evidence" value="ECO:0007669"/>
    <property type="project" value="UniProtKB-KW"/>
</dbReference>
<gene>
    <name evidence="16" type="ORF">BJ878DRAFT_209226</name>
</gene>
<comment type="subcellular location">
    <subcellularLocation>
        <location evidence="1">Endoplasmic reticulum membrane</location>
        <topology evidence="1">Single-pass type I membrane protein</topology>
    </subcellularLocation>
</comment>
<comment type="caution">
    <text evidence="16">The sequence shown here is derived from an EMBL/GenBank/DDBJ whole genome shotgun (WGS) entry which is preliminary data.</text>
</comment>
<feature type="compositionally biased region" description="Gly residues" evidence="14">
    <location>
        <begin position="282"/>
        <end position="296"/>
    </location>
</feature>
<feature type="region of interest" description="Disordered" evidence="14">
    <location>
        <begin position="195"/>
        <end position="247"/>
    </location>
</feature>
<evidence type="ECO:0000256" key="12">
    <source>
        <dbReference type="ARBA" id="ARBA00023136"/>
    </source>
</evidence>
<dbReference type="GO" id="GO:0005789">
    <property type="term" value="C:endoplasmic reticulum membrane"/>
    <property type="evidence" value="ECO:0007669"/>
    <property type="project" value="UniProtKB-SubCell"/>
</dbReference>
<evidence type="ECO:0000256" key="13">
    <source>
        <dbReference type="ARBA" id="ARBA00031116"/>
    </source>
</evidence>
<dbReference type="PANTHER" id="PTHR15929:SF0">
    <property type="entry name" value="STORE-OPERATED CALCIUM ENTRY-ASSOCIATED REGULATORY FACTOR"/>
    <property type="match status" value="1"/>
</dbReference>
<keyword evidence="7 15" id="KW-0732">Signal</keyword>
<evidence type="ECO:0000256" key="11">
    <source>
        <dbReference type="ARBA" id="ARBA00023065"/>
    </source>
</evidence>
<dbReference type="AlphaFoldDB" id="A0A9P7Z978"/>
<evidence type="ECO:0000256" key="3">
    <source>
        <dbReference type="ARBA" id="ARBA00016584"/>
    </source>
</evidence>
<feature type="chain" id="PRO_5040484564" description="Store-operated calcium entry-associated regulatory factor" evidence="15">
    <location>
        <begin position="20"/>
        <end position="329"/>
    </location>
</feature>
<comment type="similarity">
    <text evidence="2">Belongs to the SARAF family.</text>
</comment>
<evidence type="ECO:0000256" key="7">
    <source>
        <dbReference type="ARBA" id="ARBA00022729"/>
    </source>
</evidence>
<sequence length="329" mass="34274">MRLLSLAILAFTLFLPVTSLRSSSKLPKDAILLSSVQSLTLRSTSITSHRRVPAIPQLTCAGPGCKHHIVELMHCQNMGADYDAGNIQWSCIASLPEDFKLGETEVVCEGYKNADDEAVLKGSCGVSYRLLLTEKGEERYGTNWWGQSRKGAPMGVYNTPVKEESTDLGGWLFGALFVAVSVWIIYKFLTAVADQPGGAPRQPRNGGGNWGNGWGGGGGGGGWDGNDDSPPPYPGKTSGGGQGWKPGFWSGTAAGVAAAYAAGAARGARGGRNETREVPRTGSGGWSGGGNTGNTGGSSSSTWASPSRNNSGGSGSRYESTGFGSTTRR</sequence>
<name>A0A9P7Z978_9HELO</name>